<protein>
    <submittedName>
        <fullName evidence="7">Putative MFS family arabinose efflux permease</fullName>
    </submittedName>
</protein>
<feature type="transmembrane region" description="Helical" evidence="5">
    <location>
        <begin position="61"/>
        <end position="80"/>
    </location>
</feature>
<name>A0A543ANA7_9MICC</name>
<evidence type="ECO:0000313" key="8">
    <source>
        <dbReference type="Proteomes" id="UP000319746"/>
    </source>
</evidence>
<reference evidence="7 8" key="1">
    <citation type="submission" date="2019-06" db="EMBL/GenBank/DDBJ databases">
        <title>Sequencing the genomes of 1000 actinobacteria strains.</title>
        <authorList>
            <person name="Klenk H.-P."/>
        </authorList>
    </citation>
    <scope>NUCLEOTIDE SEQUENCE [LARGE SCALE GENOMIC DNA]</scope>
    <source>
        <strain evidence="7 8">DSM 24083</strain>
    </source>
</reference>
<proteinExistence type="predicted"/>
<dbReference type="Pfam" id="PF07690">
    <property type="entry name" value="MFS_1"/>
    <property type="match status" value="1"/>
</dbReference>
<dbReference type="Gene3D" id="1.20.1250.20">
    <property type="entry name" value="MFS general substrate transporter like domains"/>
    <property type="match status" value="1"/>
</dbReference>
<dbReference type="AlphaFoldDB" id="A0A543ANA7"/>
<dbReference type="InterPro" id="IPR052714">
    <property type="entry name" value="MFS_Exporter"/>
</dbReference>
<dbReference type="PROSITE" id="PS50850">
    <property type="entry name" value="MFS"/>
    <property type="match status" value="1"/>
</dbReference>
<keyword evidence="8" id="KW-1185">Reference proteome</keyword>
<dbReference type="PROSITE" id="PS00216">
    <property type="entry name" value="SUGAR_TRANSPORT_1"/>
    <property type="match status" value="1"/>
</dbReference>
<comment type="caution">
    <text evidence="7">The sequence shown here is derived from an EMBL/GenBank/DDBJ whole genome shotgun (WGS) entry which is preliminary data.</text>
</comment>
<evidence type="ECO:0000313" key="7">
    <source>
        <dbReference type="EMBL" id="TQL74048.1"/>
    </source>
</evidence>
<evidence type="ECO:0000256" key="1">
    <source>
        <dbReference type="ARBA" id="ARBA00004651"/>
    </source>
</evidence>
<evidence type="ECO:0000259" key="6">
    <source>
        <dbReference type="PROSITE" id="PS50850"/>
    </source>
</evidence>
<dbReference type="SUPFAM" id="SSF103473">
    <property type="entry name" value="MFS general substrate transporter"/>
    <property type="match status" value="1"/>
</dbReference>
<accession>A0A543ANA7</accession>
<keyword evidence="4 5" id="KW-0472">Membrane</keyword>
<evidence type="ECO:0000256" key="2">
    <source>
        <dbReference type="ARBA" id="ARBA00022692"/>
    </source>
</evidence>
<organism evidence="7 8">
    <name type="scientific">Enteractinococcus coprophilus</name>
    <dbReference type="NCBI Taxonomy" id="1027633"/>
    <lineage>
        <taxon>Bacteria</taxon>
        <taxon>Bacillati</taxon>
        <taxon>Actinomycetota</taxon>
        <taxon>Actinomycetes</taxon>
        <taxon>Micrococcales</taxon>
        <taxon>Micrococcaceae</taxon>
    </lineage>
</organism>
<dbReference type="PANTHER" id="PTHR23531">
    <property type="entry name" value="QUINOLENE RESISTANCE PROTEIN NORA"/>
    <property type="match status" value="1"/>
</dbReference>
<feature type="transmembrane region" description="Helical" evidence="5">
    <location>
        <begin position="222"/>
        <end position="248"/>
    </location>
</feature>
<feature type="transmembrane region" description="Helical" evidence="5">
    <location>
        <begin position="291"/>
        <end position="309"/>
    </location>
</feature>
<comment type="subcellular location">
    <subcellularLocation>
        <location evidence="1">Cell membrane</location>
        <topology evidence="1">Multi-pass membrane protein</topology>
    </subcellularLocation>
</comment>
<feature type="transmembrane region" description="Helical" evidence="5">
    <location>
        <begin position="26"/>
        <end position="49"/>
    </location>
</feature>
<feature type="transmembrane region" description="Helical" evidence="5">
    <location>
        <begin position="354"/>
        <end position="372"/>
    </location>
</feature>
<feature type="transmembrane region" description="Helical" evidence="5">
    <location>
        <begin position="92"/>
        <end position="110"/>
    </location>
</feature>
<dbReference type="GO" id="GO:0005886">
    <property type="term" value="C:plasma membrane"/>
    <property type="evidence" value="ECO:0007669"/>
    <property type="project" value="UniProtKB-SubCell"/>
</dbReference>
<dbReference type="InterPro" id="IPR036259">
    <property type="entry name" value="MFS_trans_sf"/>
</dbReference>
<gene>
    <name evidence="7" type="ORF">FB556_0499</name>
</gene>
<feature type="transmembrane region" description="Helical" evidence="5">
    <location>
        <begin position="260"/>
        <end position="279"/>
    </location>
</feature>
<dbReference type="Proteomes" id="UP000319746">
    <property type="component" value="Unassembled WGS sequence"/>
</dbReference>
<feature type="domain" description="Major facilitator superfamily (MFS) profile" evidence="6">
    <location>
        <begin position="21"/>
        <end position="402"/>
    </location>
</feature>
<evidence type="ECO:0000256" key="5">
    <source>
        <dbReference type="SAM" id="Phobius"/>
    </source>
</evidence>
<sequence>MDPEDANAWCGDMTATTKNALFTRDYFLAFTVLLGAYIVFVALMTFMALYAADRFQVGDTAAGFAASSFVLGAGLVRLVIGKYLDFIGRKRTLIFSLIAFTVSSLLYPLVDHYSVLIILRILQGTAFGIISTAITSVVIDIIPISRRSEGLGYYALAATLGMAIGPFAAVQISAVTSDVWVFNFTALCAAISLLVVLPMRIQEHPPSAAEHAQRWRIRGSDLIDIKVLPVAIVAFLSAIGYALITTYLPPFLVGQGMAEAASLFFIVFALTMLGVRLFAGRIHDQRGENAVIPLALLAFALSLGLLAVTDSLWQVIVAAILGGIGQGGAVPSLQAVGISRTTHDRVPIATSTHYLALDAGIAVGPVALGFTIGVSGYFGLYLAGAAVLLASIGVYWLTHGRHTVVADTAQDRHHDS</sequence>
<feature type="transmembrane region" description="Helical" evidence="5">
    <location>
        <begin position="116"/>
        <end position="139"/>
    </location>
</feature>
<feature type="transmembrane region" description="Helical" evidence="5">
    <location>
        <begin position="378"/>
        <end position="397"/>
    </location>
</feature>
<evidence type="ECO:0000256" key="3">
    <source>
        <dbReference type="ARBA" id="ARBA00022989"/>
    </source>
</evidence>
<dbReference type="EMBL" id="VFOU01000001">
    <property type="protein sequence ID" value="TQL74048.1"/>
    <property type="molecule type" value="Genomic_DNA"/>
</dbReference>
<dbReference type="InterPro" id="IPR005829">
    <property type="entry name" value="Sugar_transporter_CS"/>
</dbReference>
<dbReference type="CDD" id="cd17489">
    <property type="entry name" value="MFS_YfcJ_like"/>
    <property type="match status" value="1"/>
</dbReference>
<dbReference type="InterPro" id="IPR011701">
    <property type="entry name" value="MFS"/>
</dbReference>
<evidence type="ECO:0000256" key="4">
    <source>
        <dbReference type="ARBA" id="ARBA00023136"/>
    </source>
</evidence>
<dbReference type="InterPro" id="IPR020846">
    <property type="entry name" value="MFS_dom"/>
</dbReference>
<dbReference type="PANTHER" id="PTHR23531:SF1">
    <property type="entry name" value="QUINOLENE RESISTANCE PROTEIN NORA"/>
    <property type="match status" value="1"/>
</dbReference>
<feature type="transmembrane region" description="Helical" evidence="5">
    <location>
        <begin position="315"/>
        <end position="333"/>
    </location>
</feature>
<keyword evidence="2 5" id="KW-0812">Transmembrane</keyword>
<dbReference type="OrthoDB" id="9814001at2"/>
<keyword evidence="3 5" id="KW-1133">Transmembrane helix</keyword>
<feature type="transmembrane region" description="Helical" evidence="5">
    <location>
        <begin position="151"/>
        <end position="174"/>
    </location>
</feature>
<feature type="transmembrane region" description="Helical" evidence="5">
    <location>
        <begin position="180"/>
        <end position="201"/>
    </location>
</feature>
<dbReference type="GO" id="GO:0022857">
    <property type="term" value="F:transmembrane transporter activity"/>
    <property type="evidence" value="ECO:0007669"/>
    <property type="project" value="InterPro"/>
</dbReference>